<evidence type="ECO:0000256" key="1">
    <source>
        <dbReference type="SAM" id="MobiDB-lite"/>
    </source>
</evidence>
<name>A0A0H2RSS4_9AGAM</name>
<dbReference type="OrthoDB" id="3260379at2759"/>
<dbReference type="EMBL" id="KQ085976">
    <property type="protein sequence ID" value="KLO12483.1"/>
    <property type="molecule type" value="Genomic_DNA"/>
</dbReference>
<sequence>MQTLIWVFPRLAAMKKSTRVPAALHSEFTEYSSLLRALRTTQTLDLAGHLTRHQSEASLVYEDDEDEDIGPINRNDPGNDTEGEEERTQTETHHATSPPPTSDFDVTAFSSQPPSPPRKPNKRTAVQTKGGSKAKRKLPSTKDSDLWTRWPLLSGDVHVPEWVLDDEVRLIASRILKAERNVEDQTDEDAQLPSSFVNSLAADTAHHLARILAACALTAPTVPSKSLAGRLHPIGWEDVLASVSSCGLTSASALEKVTERMSSIHNASVSSEYTDPKRRNLPYERAAVMSSSKRKRDDFCAAALSLDSLLHFDGPPATRKRKSQKKQLQIEKREAQSGNEN</sequence>
<evidence type="ECO:0000313" key="3">
    <source>
        <dbReference type="Proteomes" id="UP000053477"/>
    </source>
</evidence>
<gene>
    <name evidence="2" type="ORF">SCHPADRAFT_941146</name>
</gene>
<protein>
    <submittedName>
        <fullName evidence="2">Uncharacterized protein</fullName>
    </submittedName>
</protein>
<accession>A0A0H2RSS4</accession>
<dbReference type="AlphaFoldDB" id="A0A0H2RSS4"/>
<proteinExistence type="predicted"/>
<dbReference type="InParanoid" id="A0A0H2RSS4"/>
<reference evidence="2 3" key="1">
    <citation type="submission" date="2015-04" db="EMBL/GenBank/DDBJ databases">
        <title>Complete genome sequence of Schizopora paradoxa KUC8140, a cosmopolitan wood degrader in East Asia.</title>
        <authorList>
            <consortium name="DOE Joint Genome Institute"/>
            <person name="Min B."/>
            <person name="Park H."/>
            <person name="Jang Y."/>
            <person name="Kim J.-J."/>
            <person name="Kim K.H."/>
            <person name="Pangilinan J."/>
            <person name="Lipzen A."/>
            <person name="Riley R."/>
            <person name="Grigoriev I.V."/>
            <person name="Spatafora J.W."/>
            <person name="Choi I.-G."/>
        </authorList>
    </citation>
    <scope>NUCLEOTIDE SEQUENCE [LARGE SCALE GENOMIC DNA]</scope>
    <source>
        <strain evidence="2 3">KUC8140</strain>
    </source>
</reference>
<feature type="region of interest" description="Disordered" evidence="1">
    <location>
        <begin position="56"/>
        <end position="142"/>
    </location>
</feature>
<evidence type="ECO:0000313" key="2">
    <source>
        <dbReference type="EMBL" id="KLO12483.1"/>
    </source>
</evidence>
<keyword evidence="3" id="KW-1185">Reference proteome</keyword>
<organism evidence="2 3">
    <name type="scientific">Schizopora paradoxa</name>
    <dbReference type="NCBI Taxonomy" id="27342"/>
    <lineage>
        <taxon>Eukaryota</taxon>
        <taxon>Fungi</taxon>
        <taxon>Dikarya</taxon>
        <taxon>Basidiomycota</taxon>
        <taxon>Agaricomycotina</taxon>
        <taxon>Agaricomycetes</taxon>
        <taxon>Hymenochaetales</taxon>
        <taxon>Schizoporaceae</taxon>
        <taxon>Schizopora</taxon>
    </lineage>
</organism>
<feature type="region of interest" description="Disordered" evidence="1">
    <location>
        <begin position="313"/>
        <end position="341"/>
    </location>
</feature>
<dbReference type="Proteomes" id="UP000053477">
    <property type="component" value="Unassembled WGS sequence"/>
</dbReference>